<proteinExistence type="predicted"/>
<evidence type="ECO:0008006" key="3">
    <source>
        <dbReference type="Google" id="ProtNLM"/>
    </source>
</evidence>
<dbReference type="RefSeq" id="WP_345229820.1">
    <property type="nucleotide sequence ID" value="NZ_BAABIQ010000002.1"/>
</dbReference>
<accession>A0ABP9AFD8</accession>
<organism evidence="1 2">
    <name type="scientific">Olivibacter ginsenosidimutans</name>
    <dbReference type="NCBI Taxonomy" id="1176537"/>
    <lineage>
        <taxon>Bacteria</taxon>
        <taxon>Pseudomonadati</taxon>
        <taxon>Bacteroidota</taxon>
        <taxon>Sphingobacteriia</taxon>
        <taxon>Sphingobacteriales</taxon>
        <taxon>Sphingobacteriaceae</taxon>
        <taxon>Olivibacter</taxon>
    </lineage>
</organism>
<dbReference type="Proteomes" id="UP001501411">
    <property type="component" value="Unassembled WGS sequence"/>
</dbReference>
<protein>
    <recommendedName>
        <fullName evidence="3">DUF4249 domain-containing protein</fullName>
    </recommendedName>
</protein>
<evidence type="ECO:0000313" key="1">
    <source>
        <dbReference type="EMBL" id="GAA4778982.1"/>
    </source>
</evidence>
<evidence type="ECO:0000313" key="2">
    <source>
        <dbReference type="Proteomes" id="UP001501411"/>
    </source>
</evidence>
<keyword evidence="2" id="KW-1185">Reference proteome</keyword>
<gene>
    <name evidence="1" type="ORF">GCM10023231_02040</name>
</gene>
<name>A0ABP9AFD8_9SPHI</name>
<dbReference type="Pfam" id="PF14054">
    <property type="entry name" value="DUF4249"/>
    <property type="match status" value="1"/>
</dbReference>
<dbReference type="EMBL" id="BAABIQ010000002">
    <property type="protein sequence ID" value="GAA4778982.1"/>
    <property type="molecule type" value="Genomic_DNA"/>
</dbReference>
<reference evidence="2" key="1">
    <citation type="journal article" date="2019" name="Int. J. Syst. Evol. Microbiol.">
        <title>The Global Catalogue of Microorganisms (GCM) 10K type strain sequencing project: providing services to taxonomists for standard genome sequencing and annotation.</title>
        <authorList>
            <consortium name="The Broad Institute Genomics Platform"/>
            <consortium name="The Broad Institute Genome Sequencing Center for Infectious Disease"/>
            <person name="Wu L."/>
            <person name="Ma J."/>
        </authorList>
    </citation>
    <scope>NUCLEOTIDE SEQUENCE [LARGE SCALE GENOMIC DNA]</scope>
    <source>
        <strain evidence="2">JCM 18200</strain>
    </source>
</reference>
<sequence>MKYYQQLSSINKKEMYIDYFSLFYKGWKNLFRLITVSICLFSLFACEKEIDLDLKGTEQKYVIEAVLTDQEGGCRVLISKTKDFKEDNSRIQVSDALVTINDDTQTYHLTETSTGVYELASLKGVTHKTYQLNVQIGDEIFTAHATMPARVNMDSLYIAEEFVYDKTYKLPTVDFIDPAQETNQYRFVIYVNNQKKKQLFPINDDLSDGRANSIRLYLHVGEDEDNPENKRIESGDLLKVEMLTIDLPVYKYFFSLQNSATGENQSATPANPVSNITGGALGYFSAHTLQSKEIRVP</sequence>
<dbReference type="InterPro" id="IPR025345">
    <property type="entry name" value="DUF4249"/>
</dbReference>
<comment type="caution">
    <text evidence="1">The sequence shown here is derived from an EMBL/GenBank/DDBJ whole genome shotgun (WGS) entry which is preliminary data.</text>
</comment>